<dbReference type="SUPFAM" id="SSF55486">
    <property type="entry name" value="Metalloproteases ('zincins'), catalytic domain"/>
    <property type="match status" value="1"/>
</dbReference>
<name>A0A6M4GTN5_9PROT</name>
<evidence type="ECO:0000313" key="8">
    <source>
        <dbReference type="EMBL" id="QJR10476.1"/>
    </source>
</evidence>
<sequence length="854" mass="87568">MTKLLAKPVSFIATAVVFSAIALFSSGNARAAGEPVVSPLNDGGSVYHYHPDSNEKYQLFSPPTGIKHPGGVMHWRYNDANRPVSVTKNDAITKTQAAMAKWTAVCKISFVYDGETAVGFNTSDGNNVVGWDTTIVAPTTGITYVAWNPGTGLMTDSEIRLNANYTPGFDSTLVHEVGHALGLQHSDVNGAVMSGPPLTSYNGMSSLGADDVAGCVFLYGAPGGPAPGPDTTAPTVPTGLAATATGQTTMSLTWNASSDAVGVANYKIFRASNGSQLGTVTSPGANVTNLTPGTTYGFTVSACDAAGNCSAQTAVASATTQGAVADTQAPSVPTGLNAAGAGTTQISLSWGASSDNVGVTSYKVFRGGTQIGTPASTSMTATGLQPGTGYSFTVSACDAAGNCSAQSTQASASTFTASSDTQAPTIPTGLFAMAVSSSSINLSWSASSDNVGVTSYRVLRNGSLIGSSSATNTTASGLLPSSLYSFTVQACDAAGNCSGQSTASSATTLAATGGTGDTEPPTVPTNLVATAVNSSTVVLTWLGSVDNGPGNVTYRLYRDGAFVSQGITANASVTGLAGSTTYTFNVQACDVSGNCSPMSPSATARTTGTTTGGPGANYQDLWWSPGQNGWGLTITQHGEALFIAMFVYDATGKPLWVVLTSGTWDSAHTTYTGALYIPAGSWFGAYDKARFVVGAPAGTAAFRFNSLNSATITYTLNGVSGTKAIERLPFGVVDATPVTDYSDAWWAGTQEDGWGLVLSQQYRNIFAAWYTYDNAGQNTWFIMSDGVWTSPTTYTGKLYRTRGSQVFGANYNQAAFGLTEVGNLVLTFSGTGAGTMTYTVDGLTQTKAISRLGF</sequence>
<dbReference type="SMART" id="SM00060">
    <property type="entry name" value="FN3"/>
    <property type="match status" value="4"/>
</dbReference>
<dbReference type="AlphaFoldDB" id="A0A6M4GTN5"/>
<evidence type="ECO:0000256" key="2">
    <source>
        <dbReference type="ARBA" id="ARBA00022723"/>
    </source>
</evidence>
<dbReference type="GO" id="GO:0031012">
    <property type="term" value="C:extracellular matrix"/>
    <property type="evidence" value="ECO:0007669"/>
    <property type="project" value="InterPro"/>
</dbReference>
<evidence type="ECO:0000259" key="7">
    <source>
        <dbReference type="PROSITE" id="PS50853"/>
    </source>
</evidence>
<dbReference type="PRINTS" id="PR00138">
    <property type="entry name" value="MATRIXIN"/>
</dbReference>
<dbReference type="PROSITE" id="PS50853">
    <property type="entry name" value="FN3"/>
    <property type="match status" value="4"/>
</dbReference>
<feature type="domain" description="Fibronectin type-III" evidence="7">
    <location>
        <begin position="523"/>
        <end position="609"/>
    </location>
</feature>
<keyword evidence="3" id="KW-0677">Repeat</keyword>
<proteinExistence type="predicted"/>
<keyword evidence="9" id="KW-1185">Reference proteome</keyword>
<dbReference type="Gene3D" id="3.40.390.10">
    <property type="entry name" value="Collagenase (Catalytic Domain)"/>
    <property type="match status" value="1"/>
</dbReference>
<evidence type="ECO:0000256" key="4">
    <source>
        <dbReference type="ARBA" id="ARBA00022801"/>
    </source>
</evidence>
<keyword evidence="1" id="KW-0645">Protease</keyword>
<evidence type="ECO:0000256" key="1">
    <source>
        <dbReference type="ARBA" id="ARBA00022670"/>
    </source>
</evidence>
<dbReference type="InterPro" id="IPR036116">
    <property type="entry name" value="FN3_sf"/>
</dbReference>
<dbReference type="PANTHER" id="PTHR46708:SF2">
    <property type="entry name" value="FIBRONECTIN TYPE-III DOMAIN-CONTAINING PROTEIN"/>
    <property type="match status" value="1"/>
</dbReference>
<keyword evidence="6" id="KW-0732">Signal</keyword>
<feature type="signal peptide" evidence="6">
    <location>
        <begin position="1"/>
        <end position="31"/>
    </location>
</feature>
<dbReference type="CDD" id="cd00063">
    <property type="entry name" value="FN3"/>
    <property type="match status" value="3"/>
</dbReference>
<feature type="domain" description="Fibronectin type-III" evidence="7">
    <location>
        <begin position="236"/>
        <end position="323"/>
    </location>
</feature>
<evidence type="ECO:0000313" key="9">
    <source>
        <dbReference type="Proteomes" id="UP000501534"/>
    </source>
</evidence>
<dbReference type="InterPro" id="IPR050991">
    <property type="entry name" value="ECM_Regulatory_Proteins"/>
</dbReference>
<keyword evidence="2" id="KW-0479">Metal-binding</keyword>
<evidence type="ECO:0000256" key="5">
    <source>
        <dbReference type="ARBA" id="ARBA00022833"/>
    </source>
</evidence>
<dbReference type="EMBL" id="CP053069">
    <property type="protein sequence ID" value="QJR10476.1"/>
    <property type="molecule type" value="Genomic_DNA"/>
</dbReference>
<feature type="domain" description="Fibronectin type-III" evidence="7">
    <location>
        <begin position="423"/>
        <end position="511"/>
    </location>
</feature>
<keyword evidence="5" id="KW-0862">Zinc</keyword>
<dbReference type="Proteomes" id="UP000501534">
    <property type="component" value="Chromosome"/>
</dbReference>
<dbReference type="SMART" id="SM00235">
    <property type="entry name" value="ZnMc"/>
    <property type="match status" value="1"/>
</dbReference>
<gene>
    <name evidence="8" type="ORF">DSM104443_01540</name>
</gene>
<dbReference type="InterPro" id="IPR006026">
    <property type="entry name" value="Peptidase_Metallo"/>
</dbReference>
<feature type="chain" id="PRO_5026648168" description="Fibronectin type-III domain-containing protein" evidence="6">
    <location>
        <begin position="32"/>
        <end position="854"/>
    </location>
</feature>
<dbReference type="GO" id="GO:0006508">
    <property type="term" value="P:proteolysis"/>
    <property type="evidence" value="ECO:0007669"/>
    <property type="project" value="UniProtKB-KW"/>
</dbReference>
<evidence type="ECO:0000256" key="6">
    <source>
        <dbReference type="SAM" id="SignalP"/>
    </source>
</evidence>
<accession>A0A6M4GTN5</accession>
<dbReference type="Pfam" id="PF00041">
    <property type="entry name" value="fn3"/>
    <property type="match status" value="4"/>
</dbReference>
<dbReference type="GO" id="GO:0004222">
    <property type="term" value="F:metalloendopeptidase activity"/>
    <property type="evidence" value="ECO:0007669"/>
    <property type="project" value="InterPro"/>
</dbReference>
<dbReference type="GO" id="GO:0008270">
    <property type="term" value="F:zinc ion binding"/>
    <property type="evidence" value="ECO:0007669"/>
    <property type="project" value="InterPro"/>
</dbReference>
<keyword evidence="4" id="KW-0378">Hydrolase</keyword>
<dbReference type="Pfam" id="PF00413">
    <property type="entry name" value="Peptidase_M10"/>
    <property type="match status" value="1"/>
</dbReference>
<reference evidence="8 9" key="1">
    <citation type="submission" date="2020-04" db="EMBL/GenBank/DDBJ databases">
        <title>Usitatibacter rugosus gen. nov., sp. nov. and Usitatibacter palustris sp. nov., novel members of Usitatibacteraceae fam. nov. within the order Nitrosomonadales isolated from soil.</title>
        <authorList>
            <person name="Huber K.J."/>
            <person name="Neumann-Schaal M."/>
            <person name="Geppert A."/>
            <person name="Luckner M."/>
            <person name="Wanner G."/>
            <person name="Overmann J."/>
        </authorList>
    </citation>
    <scope>NUCLEOTIDE SEQUENCE [LARGE SCALE GENOMIC DNA]</scope>
    <source>
        <strain evidence="8 9">0125_3</strain>
    </source>
</reference>
<dbReference type="SUPFAM" id="SSF49265">
    <property type="entry name" value="Fibronectin type III"/>
    <property type="match status" value="3"/>
</dbReference>
<dbReference type="InterPro" id="IPR024079">
    <property type="entry name" value="MetalloPept_cat_dom_sf"/>
</dbReference>
<dbReference type="InterPro" id="IPR013783">
    <property type="entry name" value="Ig-like_fold"/>
</dbReference>
<dbReference type="InterPro" id="IPR003961">
    <property type="entry name" value="FN3_dom"/>
</dbReference>
<feature type="domain" description="Fibronectin type-III" evidence="7">
    <location>
        <begin position="332"/>
        <end position="419"/>
    </location>
</feature>
<evidence type="ECO:0000256" key="3">
    <source>
        <dbReference type="ARBA" id="ARBA00022737"/>
    </source>
</evidence>
<dbReference type="PANTHER" id="PTHR46708">
    <property type="entry name" value="TENASCIN"/>
    <property type="match status" value="1"/>
</dbReference>
<dbReference type="InterPro" id="IPR001818">
    <property type="entry name" value="Pept_M10_metallopeptidase"/>
</dbReference>
<dbReference type="Gene3D" id="2.60.40.10">
    <property type="entry name" value="Immunoglobulins"/>
    <property type="match status" value="4"/>
</dbReference>
<organism evidence="8 9">
    <name type="scientific">Usitatibacter rugosus</name>
    <dbReference type="NCBI Taxonomy" id="2732067"/>
    <lineage>
        <taxon>Bacteria</taxon>
        <taxon>Pseudomonadati</taxon>
        <taxon>Pseudomonadota</taxon>
        <taxon>Betaproteobacteria</taxon>
        <taxon>Nitrosomonadales</taxon>
        <taxon>Usitatibacteraceae</taxon>
        <taxon>Usitatibacter</taxon>
    </lineage>
</organism>
<dbReference type="KEGG" id="uru:DSM104443_01540"/>
<dbReference type="InterPro" id="IPR021190">
    <property type="entry name" value="Pept_M10A"/>
</dbReference>
<protein>
    <recommendedName>
        <fullName evidence="7">Fibronectin type-III domain-containing protein</fullName>
    </recommendedName>
</protein>
<dbReference type="RefSeq" id="WP_171091016.1">
    <property type="nucleotide sequence ID" value="NZ_CP053069.1"/>
</dbReference>